<dbReference type="HOGENOM" id="CLU_3228314_0_0_11"/>
<feature type="region of interest" description="Disordered" evidence="1">
    <location>
        <begin position="1"/>
        <end position="43"/>
    </location>
</feature>
<accession>N6X3K3</accession>
<dbReference type="AlphaFoldDB" id="N6X3K3"/>
<feature type="compositionally biased region" description="Basic and acidic residues" evidence="1">
    <location>
        <begin position="34"/>
        <end position="43"/>
    </location>
</feature>
<feature type="compositionally biased region" description="Basic and acidic residues" evidence="1">
    <location>
        <begin position="13"/>
        <end position="25"/>
    </location>
</feature>
<name>N6X3K3_9ACTO</name>
<comment type="caution">
    <text evidence="2">The sequence shown here is derived from an EMBL/GenBank/DDBJ whole genome shotgun (WGS) entry which is preliminary data.</text>
</comment>
<evidence type="ECO:0000256" key="1">
    <source>
        <dbReference type="SAM" id="MobiDB-lite"/>
    </source>
</evidence>
<keyword evidence="3" id="KW-1185">Reference proteome</keyword>
<evidence type="ECO:0000313" key="2">
    <source>
        <dbReference type="EMBL" id="ENO18251.1"/>
    </source>
</evidence>
<gene>
    <name evidence="2" type="ORF">HMPREF9004_0820</name>
</gene>
<dbReference type="Proteomes" id="UP000013015">
    <property type="component" value="Unassembled WGS sequence"/>
</dbReference>
<reference evidence="2 3" key="1">
    <citation type="submission" date="2013-03" db="EMBL/GenBank/DDBJ databases">
        <title>Reference genome for the Human Microbiome Project.</title>
        <authorList>
            <person name="Aqrawi P."/>
            <person name="Ayvaz T."/>
            <person name="Bess C."/>
            <person name="Blankenburg K."/>
            <person name="Coyle M."/>
            <person name="Deng J."/>
            <person name="Forbes L."/>
            <person name="Fowler G."/>
            <person name="Francisco L."/>
            <person name="Fu Q."/>
            <person name="Gibbs R."/>
            <person name="Gross S."/>
            <person name="Gubbala S."/>
            <person name="Hale W."/>
            <person name="Hemphill L."/>
            <person name="Highlander S."/>
            <person name="Hirani K."/>
            <person name="Jackson L."/>
            <person name="Jakkamsetti A."/>
            <person name="Javaid M."/>
            <person name="Jayaseelan J.C."/>
            <person name="Jiang H."/>
            <person name="Joshi V."/>
            <person name="Korchina V."/>
            <person name="Kovar C."/>
            <person name="Lara F."/>
            <person name="Lee S."/>
            <person name="Liu Y."/>
            <person name="Mata R."/>
            <person name="Mathew T."/>
            <person name="Munidasa M."/>
            <person name="Muzny D."/>
            <person name="Nazareth L."/>
            <person name="Ngo R."/>
            <person name="Nguyen L."/>
            <person name="Nguyen N."/>
            <person name="Okwuonu G."/>
            <person name="Ongeri F."/>
            <person name="Palculict T."/>
            <person name="Patil S."/>
            <person name="Petrosino J."/>
            <person name="Pham C."/>
            <person name="Pham P."/>
            <person name="Pu L.-L."/>
            <person name="Qin X."/>
            <person name="Qu J."/>
            <person name="Reid J."/>
            <person name="Ross M."/>
            <person name="Ruth R."/>
            <person name="Saada N."/>
            <person name="San Lucas F."/>
            <person name="Santibanez J."/>
            <person name="Shang Y."/>
            <person name="Simmons D."/>
            <person name="Song X.-Z."/>
            <person name="Tang L.-Y."/>
            <person name="Thornton R."/>
            <person name="Warren J."/>
            <person name="Weissenberger G."/>
            <person name="Wilczek-Boney K."/>
            <person name="Worley K."/>
            <person name="Youmans B."/>
            <person name="Zhang J."/>
            <person name="Zhang L."/>
            <person name="Zhao Z."/>
            <person name="Zhou C."/>
            <person name="Zhu D."/>
            <person name="Zhu Y."/>
        </authorList>
    </citation>
    <scope>NUCLEOTIDE SEQUENCE [LARGE SCALE GENOMIC DNA]</scope>
    <source>
        <strain evidence="2 3">F0333</strain>
    </source>
</reference>
<dbReference type="EMBL" id="AQHZ01000015">
    <property type="protein sequence ID" value="ENO18251.1"/>
    <property type="molecule type" value="Genomic_DNA"/>
</dbReference>
<evidence type="ECO:0000313" key="3">
    <source>
        <dbReference type="Proteomes" id="UP000013015"/>
    </source>
</evidence>
<protein>
    <submittedName>
        <fullName evidence="2">Uncharacterized protein</fullName>
    </submittedName>
</protein>
<sequence>MAVEQGPFGRNRRQAELEGSSEHPKLSSAWGFKAEGREHSRML</sequence>
<organism evidence="2 3">
    <name type="scientific">Schaalia cardiffensis F0333</name>
    <dbReference type="NCBI Taxonomy" id="888050"/>
    <lineage>
        <taxon>Bacteria</taxon>
        <taxon>Bacillati</taxon>
        <taxon>Actinomycetota</taxon>
        <taxon>Actinomycetes</taxon>
        <taxon>Actinomycetales</taxon>
        <taxon>Actinomycetaceae</taxon>
        <taxon>Schaalia</taxon>
    </lineage>
</organism>
<proteinExistence type="predicted"/>